<comment type="caution">
    <text evidence="1">The sequence shown here is derived from an EMBL/GenBank/DDBJ whole genome shotgun (WGS) entry which is preliminary data.</text>
</comment>
<proteinExistence type="predicted"/>
<protein>
    <submittedName>
        <fullName evidence="1">Uncharacterized protein</fullName>
    </submittedName>
</protein>
<evidence type="ECO:0000313" key="1">
    <source>
        <dbReference type="EMBL" id="MCW1916729.1"/>
    </source>
</evidence>
<sequence length="127" mass="14184">MNTSHESLPFPDSTSLSPELVFGDYWSPFAVSELIRAKSAHGETPAFLYVGRKEVALLREHLAEVFGIESVSTLRDTYYMGLEVVEIECESFLFAGGRKAVRTLQQPLARRPAGYDSTVAALLRFRI</sequence>
<dbReference type="EMBL" id="JAPDDR010000018">
    <property type="protein sequence ID" value="MCW1916729.1"/>
    <property type="molecule type" value="Genomic_DNA"/>
</dbReference>
<accession>A0ABT3GA49</accession>
<evidence type="ECO:0000313" key="2">
    <source>
        <dbReference type="Proteomes" id="UP001165653"/>
    </source>
</evidence>
<organism evidence="1 2">
    <name type="scientific">Luteolibacter rhizosphaerae</name>
    <dbReference type="NCBI Taxonomy" id="2989719"/>
    <lineage>
        <taxon>Bacteria</taxon>
        <taxon>Pseudomonadati</taxon>
        <taxon>Verrucomicrobiota</taxon>
        <taxon>Verrucomicrobiia</taxon>
        <taxon>Verrucomicrobiales</taxon>
        <taxon>Verrucomicrobiaceae</taxon>
        <taxon>Luteolibacter</taxon>
    </lineage>
</organism>
<dbReference type="Proteomes" id="UP001165653">
    <property type="component" value="Unassembled WGS sequence"/>
</dbReference>
<keyword evidence="2" id="KW-1185">Reference proteome</keyword>
<dbReference type="RefSeq" id="WP_264516317.1">
    <property type="nucleotide sequence ID" value="NZ_JAPDDR010000018.1"/>
</dbReference>
<gene>
    <name evidence="1" type="ORF">OJ996_24290</name>
</gene>
<name>A0ABT3GA49_9BACT</name>
<reference evidence="1" key="1">
    <citation type="submission" date="2022-10" db="EMBL/GenBank/DDBJ databases">
        <title>Luteolibacter sp. GHJ8, whole genome shotgun sequencing project.</title>
        <authorList>
            <person name="Zhao G."/>
            <person name="Shen L."/>
        </authorList>
    </citation>
    <scope>NUCLEOTIDE SEQUENCE</scope>
    <source>
        <strain evidence="1">GHJ8</strain>
    </source>
</reference>